<accession>A0A0V8GCI3</accession>
<evidence type="ECO:0000313" key="6">
    <source>
        <dbReference type="Proteomes" id="UP000053797"/>
    </source>
</evidence>
<dbReference type="InterPro" id="IPR002577">
    <property type="entry name" value="HTH_HxlR"/>
</dbReference>
<evidence type="ECO:0000313" key="5">
    <source>
        <dbReference type="EMBL" id="KSU47975.1"/>
    </source>
</evidence>
<feature type="domain" description="HTH hxlR-type" evidence="4">
    <location>
        <begin position="1"/>
        <end position="104"/>
    </location>
</feature>
<proteinExistence type="predicted"/>
<keyword evidence="3" id="KW-0804">Transcription</keyword>
<organism evidence="5 6">
    <name type="scientific">Exiguobacterium indicum</name>
    <dbReference type="NCBI Taxonomy" id="296995"/>
    <lineage>
        <taxon>Bacteria</taxon>
        <taxon>Bacillati</taxon>
        <taxon>Bacillota</taxon>
        <taxon>Bacilli</taxon>
        <taxon>Bacillales</taxon>
        <taxon>Bacillales Family XII. Incertae Sedis</taxon>
        <taxon>Exiguobacterium</taxon>
    </lineage>
</organism>
<dbReference type="Pfam" id="PF01638">
    <property type="entry name" value="HxlR"/>
    <property type="match status" value="1"/>
</dbReference>
<dbReference type="PANTHER" id="PTHR33204:SF29">
    <property type="entry name" value="TRANSCRIPTIONAL REGULATOR"/>
    <property type="match status" value="1"/>
</dbReference>
<dbReference type="EMBL" id="LNQL01000006">
    <property type="protein sequence ID" value="KSU47975.1"/>
    <property type="molecule type" value="Genomic_DNA"/>
</dbReference>
<evidence type="ECO:0000256" key="3">
    <source>
        <dbReference type="ARBA" id="ARBA00023163"/>
    </source>
</evidence>
<dbReference type="InterPro" id="IPR036390">
    <property type="entry name" value="WH_DNA-bd_sf"/>
</dbReference>
<dbReference type="PROSITE" id="PS51118">
    <property type="entry name" value="HTH_HXLR"/>
    <property type="match status" value="1"/>
</dbReference>
<keyword evidence="1" id="KW-0805">Transcription regulation</keyword>
<dbReference type="Proteomes" id="UP000053797">
    <property type="component" value="Unassembled WGS sequence"/>
</dbReference>
<keyword evidence="2" id="KW-0238">DNA-binding</keyword>
<gene>
    <name evidence="5" type="ORF">AS033_15075</name>
</gene>
<dbReference type="GO" id="GO:0003677">
    <property type="term" value="F:DNA binding"/>
    <property type="evidence" value="ECO:0007669"/>
    <property type="project" value="UniProtKB-KW"/>
</dbReference>
<name>A0A0V8GCI3_9BACL</name>
<dbReference type="AlphaFoldDB" id="A0A0V8GCI3"/>
<dbReference type="RefSeq" id="WP_058265955.1">
    <property type="nucleotide sequence ID" value="NZ_FMYN01000006.1"/>
</dbReference>
<protein>
    <recommendedName>
        <fullName evidence="4">HTH hxlR-type domain-containing protein</fullName>
    </recommendedName>
</protein>
<dbReference type="PANTHER" id="PTHR33204">
    <property type="entry name" value="TRANSCRIPTIONAL REGULATOR, MARR FAMILY"/>
    <property type="match status" value="1"/>
</dbReference>
<comment type="caution">
    <text evidence="5">The sequence shown here is derived from an EMBL/GenBank/DDBJ whole genome shotgun (WGS) entry which is preliminary data.</text>
</comment>
<reference evidence="5 6" key="1">
    <citation type="journal article" date="2015" name="Int. J. Syst. Evol. Microbiol.">
        <title>Exiguobacterium enclense sp. nov., isolated from sediment.</title>
        <authorList>
            <person name="Dastager S.G."/>
            <person name="Mawlankar R."/>
            <person name="Sonalkar V.V."/>
            <person name="Thorat M.N."/>
            <person name="Mual P."/>
            <person name="Verma A."/>
            <person name="Krishnamurthi S."/>
            <person name="Tang S.K."/>
            <person name="Li W.J."/>
        </authorList>
    </citation>
    <scope>NUCLEOTIDE SEQUENCE [LARGE SCALE GENOMIC DNA]</scope>
    <source>
        <strain evidence="5 6">NIO-1109</strain>
    </source>
</reference>
<dbReference type="OrthoDB" id="9791143at2"/>
<dbReference type="Gene3D" id="1.10.10.10">
    <property type="entry name" value="Winged helix-like DNA-binding domain superfamily/Winged helix DNA-binding domain"/>
    <property type="match status" value="1"/>
</dbReference>
<sequence>MPYLNEFDATMRQIQGKWKVMILYELHEEGAVRFNTLERYIQDVSPKTLTQQLKQLEQDGLITRTVYPEIPPRVEYALSEKGVSLIPLLDAICDWGLATTPRNQLMRTLCDQEAPAP</sequence>
<evidence type="ECO:0000256" key="1">
    <source>
        <dbReference type="ARBA" id="ARBA00023015"/>
    </source>
</evidence>
<evidence type="ECO:0000256" key="2">
    <source>
        <dbReference type="ARBA" id="ARBA00023125"/>
    </source>
</evidence>
<dbReference type="SUPFAM" id="SSF46785">
    <property type="entry name" value="Winged helix' DNA-binding domain"/>
    <property type="match status" value="1"/>
</dbReference>
<dbReference type="InterPro" id="IPR036388">
    <property type="entry name" value="WH-like_DNA-bd_sf"/>
</dbReference>
<evidence type="ECO:0000259" key="4">
    <source>
        <dbReference type="PROSITE" id="PS51118"/>
    </source>
</evidence>